<evidence type="ECO:0008006" key="6">
    <source>
        <dbReference type="Google" id="ProtNLM"/>
    </source>
</evidence>
<evidence type="ECO:0000259" key="2">
    <source>
        <dbReference type="Pfam" id="PF16116"/>
    </source>
</evidence>
<sequence>MPRSHPRLRSLTWPTASTAWRARTAACAAALLVAACGGGSSGAAEGVAKTEEAGDAAGVAAAAPLAGATPVTAAATAAGTVVARFTPSDADWPNPERGFYRWSWTKLNALSASDMQDAYEQGYRLLYTPLDLSSYRSRELPASLLTRLDTSFARARAAGVKLIVRASYNYPESETEYRNVKDAPLSRVLGHIAQLKPVLQRNADVIAFVQAGFIGAWGEWHTSSNQLTTPANRTQVRDALLDAVPASRFVQLRTPAYVMDWAPTLPTLAAVLGGAYRMGVHNDCFLASTTDVGTYDENAGRRATQRDYVDRLGDLAPFGGETCDPADEDQPTPRTTCPDILAEGARYNLTYLNDEYYRDLFHTQWEKGGCMAEVRRRMGYRLEWVQAEHADAVGRGEVLAVALTVRNTGWARLFNPRAMQLVLRDGAGAVHRLPASGADPRTWAAGSETAETVRSTVPADLPAGTYEVLLALPDGDARLAADARFAVRPANADAPAAGQRWDAALGAFALGTRVLVR</sequence>
<gene>
    <name evidence="4" type="ORF">QE399_002906</name>
</gene>
<feature type="signal peptide" evidence="1">
    <location>
        <begin position="1"/>
        <end position="43"/>
    </location>
</feature>
<keyword evidence="1" id="KW-0732">Signal</keyword>
<protein>
    <recommendedName>
        <fullName evidence="6">DUF4832 domain-containing protein</fullName>
    </recommendedName>
</protein>
<feature type="chain" id="PRO_5045174120" description="DUF4832 domain-containing protein" evidence="1">
    <location>
        <begin position="44"/>
        <end position="517"/>
    </location>
</feature>
<evidence type="ECO:0000313" key="5">
    <source>
        <dbReference type="Proteomes" id="UP001267710"/>
    </source>
</evidence>
<dbReference type="EMBL" id="JAVIZX010000001">
    <property type="protein sequence ID" value="MDR6215217.1"/>
    <property type="molecule type" value="Genomic_DNA"/>
</dbReference>
<evidence type="ECO:0000313" key="4">
    <source>
        <dbReference type="EMBL" id="MDR6215217.1"/>
    </source>
</evidence>
<evidence type="ECO:0000259" key="3">
    <source>
        <dbReference type="Pfam" id="PF16173"/>
    </source>
</evidence>
<dbReference type="InterPro" id="IPR032379">
    <property type="entry name" value="DUF4874"/>
</dbReference>
<dbReference type="Pfam" id="PF16173">
    <property type="entry name" value="DUF4874"/>
    <property type="match status" value="1"/>
</dbReference>
<feature type="domain" description="DUF4832" evidence="2">
    <location>
        <begin position="277"/>
        <end position="491"/>
    </location>
</feature>
<comment type="caution">
    <text evidence="4">The sequence shown here is derived from an EMBL/GenBank/DDBJ whole genome shotgun (WGS) entry which is preliminary data.</text>
</comment>
<feature type="domain" description="DUF4874" evidence="3">
    <location>
        <begin position="94"/>
        <end position="257"/>
    </location>
</feature>
<keyword evidence="5" id="KW-1185">Reference proteome</keyword>
<dbReference type="Proteomes" id="UP001267710">
    <property type="component" value="Unassembled WGS sequence"/>
</dbReference>
<organism evidence="4 5">
    <name type="scientific">Paracidovorax wautersii</name>
    <dbReference type="NCBI Taxonomy" id="1177982"/>
    <lineage>
        <taxon>Bacteria</taxon>
        <taxon>Pseudomonadati</taxon>
        <taxon>Pseudomonadota</taxon>
        <taxon>Betaproteobacteria</taxon>
        <taxon>Burkholderiales</taxon>
        <taxon>Comamonadaceae</taxon>
        <taxon>Paracidovorax</taxon>
    </lineage>
</organism>
<dbReference type="InterPro" id="IPR032267">
    <property type="entry name" value="DUF4832"/>
</dbReference>
<name>A0ABU1IDF5_9BURK</name>
<dbReference type="Pfam" id="PF16116">
    <property type="entry name" value="DUF4832"/>
    <property type="match status" value="1"/>
</dbReference>
<reference evidence="4 5" key="1">
    <citation type="submission" date="2023-08" db="EMBL/GenBank/DDBJ databases">
        <title>Functional and genomic diversity of the sorghum phyllosphere microbiome.</title>
        <authorList>
            <person name="Shade A."/>
        </authorList>
    </citation>
    <scope>NUCLEOTIDE SEQUENCE [LARGE SCALE GENOMIC DNA]</scope>
    <source>
        <strain evidence="4 5">SORGH_AS_0335</strain>
    </source>
</reference>
<accession>A0ABU1IDF5</accession>
<evidence type="ECO:0000256" key="1">
    <source>
        <dbReference type="SAM" id="SignalP"/>
    </source>
</evidence>
<proteinExistence type="predicted"/>